<keyword evidence="8" id="KW-0378">Hydrolase</keyword>
<comment type="pathway">
    <text evidence="3">Sphingolipid metabolism.</text>
</comment>
<keyword evidence="13" id="KW-0472">Membrane</keyword>
<feature type="region of interest" description="Disordered" evidence="14">
    <location>
        <begin position="348"/>
        <end position="406"/>
    </location>
</feature>
<proteinExistence type="inferred from homology"/>
<dbReference type="OrthoDB" id="387657at2759"/>
<feature type="compositionally biased region" description="Basic and acidic residues" evidence="14">
    <location>
        <begin position="360"/>
        <end position="375"/>
    </location>
</feature>
<dbReference type="InterPro" id="IPR038772">
    <property type="entry name" value="Sph/SMPD2-like"/>
</dbReference>
<dbReference type="OMA" id="IDHILYQ"/>
<evidence type="ECO:0000256" key="11">
    <source>
        <dbReference type="ARBA" id="ARBA00022989"/>
    </source>
</evidence>
<evidence type="ECO:0000256" key="14">
    <source>
        <dbReference type="SAM" id="MobiDB-lite"/>
    </source>
</evidence>
<dbReference type="InterPro" id="IPR036691">
    <property type="entry name" value="Endo/exonu/phosph_ase_sf"/>
</dbReference>
<comment type="caution">
    <text evidence="16">The sequence shown here is derived from an EMBL/GenBank/DDBJ whole genome shotgun (WGS) entry which is preliminary data.</text>
</comment>
<dbReference type="EMBL" id="VCGU01000008">
    <property type="protein sequence ID" value="TRY72102.1"/>
    <property type="molecule type" value="Genomic_DNA"/>
</dbReference>
<evidence type="ECO:0000313" key="17">
    <source>
        <dbReference type="Proteomes" id="UP000318571"/>
    </source>
</evidence>
<evidence type="ECO:0000256" key="8">
    <source>
        <dbReference type="ARBA" id="ARBA00022801"/>
    </source>
</evidence>
<evidence type="ECO:0000259" key="15">
    <source>
        <dbReference type="Pfam" id="PF03372"/>
    </source>
</evidence>
<evidence type="ECO:0000256" key="5">
    <source>
        <dbReference type="ARBA" id="ARBA00012369"/>
    </source>
</evidence>
<dbReference type="InterPro" id="IPR005135">
    <property type="entry name" value="Endo/exonuclease/phosphatase"/>
</dbReference>
<dbReference type="GO" id="GO:0006665">
    <property type="term" value="P:sphingolipid metabolic process"/>
    <property type="evidence" value="ECO:0007669"/>
    <property type="project" value="UniProtKB-KW"/>
</dbReference>
<dbReference type="GO" id="GO:0046872">
    <property type="term" value="F:metal ion binding"/>
    <property type="evidence" value="ECO:0007669"/>
    <property type="project" value="UniProtKB-KW"/>
</dbReference>
<evidence type="ECO:0000256" key="12">
    <source>
        <dbReference type="ARBA" id="ARBA00023098"/>
    </source>
</evidence>
<evidence type="ECO:0000256" key="3">
    <source>
        <dbReference type="ARBA" id="ARBA00004991"/>
    </source>
</evidence>
<evidence type="ECO:0000256" key="9">
    <source>
        <dbReference type="ARBA" id="ARBA00022842"/>
    </source>
</evidence>
<protein>
    <recommendedName>
        <fullName evidence="5">sphingomyelin phosphodiesterase</fullName>
        <ecNumber evidence="5">3.1.4.12</ecNumber>
    </recommendedName>
</protein>
<dbReference type="AlphaFoldDB" id="A0A553P390"/>
<dbReference type="GO" id="GO:0004767">
    <property type="term" value="F:sphingomyelin phosphodiesterase activity"/>
    <property type="evidence" value="ECO:0007669"/>
    <property type="project" value="UniProtKB-EC"/>
</dbReference>
<evidence type="ECO:0000256" key="4">
    <source>
        <dbReference type="ARBA" id="ARBA00006335"/>
    </source>
</evidence>
<organism evidence="16 17">
    <name type="scientific">Tigriopus californicus</name>
    <name type="common">Marine copepod</name>
    <dbReference type="NCBI Taxonomy" id="6832"/>
    <lineage>
        <taxon>Eukaryota</taxon>
        <taxon>Metazoa</taxon>
        <taxon>Ecdysozoa</taxon>
        <taxon>Arthropoda</taxon>
        <taxon>Crustacea</taxon>
        <taxon>Multicrustacea</taxon>
        <taxon>Hexanauplia</taxon>
        <taxon>Copepoda</taxon>
        <taxon>Harpacticoida</taxon>
        <taxon>Harpacticidae</taxon>
        <taxon>Tigriopus</taxon>
    </lineage>
</organism>
<evidence type="ECO:0000256" key="10">
    <source>
        <dbReference type="ARBA" id="ARBA00022919"/>
    </source>
</evidence>
<accession>A0A553P390</accession>
<feature type="compositionally biased region" description="Acidic residues" evidence="14">
    <location>
        <begin position="350"/>
        <end position="359"/>
    </location>
</feature>
<evidence type="ECO:0000256" key="7">
    <source>
        <dbReference type="ARBA" id="ARBA00022723"/>
    </source>
</evidence>
<keyword evidence="17" id="KW-1185">Reference proteome</keyword>
<reference evidence="16 17" key="1">
    <citation type="journal article" date="2018" name="Nat. Ecol. Evol.">
        <title>Genomic signatures of mitonuclear coevolution across populations of Tigriopus californicus.</title>
        <authorList>
            <person name="Barreto F.S."/>
            <person name="Watson E.T."/>
            <person name="Lima T.G."/>
            <person name="Willett C.S."/>
            <person name="Edmands S."/>
            <person name="Li W."/>
            <person name="Burton R.S."/>
        </authorList>
    </citation>
    <scope>NUCLEOTIDE SEQUENCE [LARGE SCALE GENOMIC DNA]</scope>
    <source>
        <strain evidence="16 17">San Diego</strain>
    </source>
</reference>
<gene>
    <name evidence="16" type="ORF">TCAL_01108</name>
</gene>
<dbReference type="STRING" id="6832.A0A553P390"/>
<evidence type="ECO:0000256" key="1">
    <source>
        <dbReference type="ARBA" id="ARBA00004141"/>
    </source>
</evidence>
<dbReference type="EC" id="3.1.4.12" evidence="5"/>
<dbReference type="Pfam" id="PF03372">
    <property type="entry name" value="Exo_endo_phos"/>
    <property type="match status" value="1"/>
</dbReference>
<keyword evidence="9" id="KW-0460">Magnesium</keyword>
<keyword evidence="10" id="KW-0746">Sphingolipid metabolism</keyword>
<dbReference type="GO" id="GO:0016020">
    <property type="term" value="C:membrane"/>
    <property type="evidence" value="ECO:0007669"/>
    <property type="project" value="UniProtKB-SubCell"/>
</dbReference>
<comment type="similarity">
    <text evidence="4">Belongs to the neutral sphingomyelinase family.</text>
</comment>
<evidence type="ECO:0000256" key="2">
    <source>
        <dbReference type="ARBA" id="ARBA00004760"/>
    </source>
</evidence>
<name>A0A553P390_TIGCA</name>
<evidence type="ECO:0000256" key="13">
    <source>
        <dbReference type="ARBA" id="ARBA00023136"/>
    </source>
</evidence>
<keyword evidence="7" id="KW-0479">Metal-binding</keyword>
<keyword evidence="11" id="KW-1133">Transmembrane helix</keyword>
<keyword evidence="12" id="KW-0443">Lipid metabolism</keyword>
<sequence>MPRMRPYYQAWDTSSQRALKLILGLVLLLSVIPVLFADEWHPYPRKADIYWESKKLKILNLNAWGLSWPWSLDRRDRFLALREIIALSDYDIILLQEVWFKEDYNVLRHTLPFVTFFESFNVDCSGFLIPMGCSGLMILSRHPIEEVDFKPFSKRGSFWNFDGEIFVSKGVGRARVRWEGLSVDVFTTHFVSYTNNPNNDNSNYRFTQALEAAQYVERSNADIKLFGGDLNALPLRGRKQPYSILRRVLKDSLLDIHPETSFHSWFATFGNIRNTYTREAFPERIDYLMFTSNERHVKMRTSEFTMPMFMTRNQKNELVSLSDHEALHVIFDVQMATQAVGYNGRLSNAIDDDDDDDDDSHAYFDHRPLRSEEQRSSTNLSTLRHASELGPDQSYHDHPNRPQQENNFKMNLTQIVGDYK</sequence>
<keyword evidence="6" id="KW-0812">Transmembrane</keyword>
<dbReference type="SUPFAM" id="SSF56219">
    <property type="entry name" value="DNase I-like"/>
    <property type="match status" value="1"/>
</dbReference>
<dbReference type="PANTHER" id="PTHR16320:SF24">
    <property type="entry name" value="PHOSPHODIESTERASE, PUTATIVE-RELATED"/>
    <property type="match status" value="1"/>
</dbReference>
<comment type="pathway">
    <text evidence="2">Lipid metabolism; sphingolipid metabolism.</text>
</comment>
<evidence type="ECO:0000313" key="16">
    <source>
        <dbReference type="EMBL" id="TRY72102.1"/>
    </source>
</evidence>
<dbReference type="Gene3D" id="3.60.10.10">
    <property type="entry name" value="Endonuclease/exonuclease/phosphatase"/>
    <property type="match status" value="1"/>
</dbReference>
<feature type="domain" description="Endonuclease/exonuclease/phosphatase" evidence="15">
    <location>
        <begin position="62"/>
        <end position="324"/>
    </location>
</feature>
<comment type="subcellular location">
    <subcellularLocation>
        <location evidence="1">Membrane</location>
        <topology evidence="1">Multi-pass membrane protein</topology>
    </subcellularLocation>
</comment>
<evidence type="ECO:0000256" key="6">
    <source>
        <dbReference type="ARBA" id="ARBA00022692"/>
    </source>
</evidence>
<dbReference type="Proteomes" id="UP000318571">
    <property type="component" value="Chromosome 7"/>
</dbReference>
<dbReference type="PANTHER" id="PTHR16320">
    <property type="entry name" value="SPHINGOMYELINASE FAMILY MEMBER"/>
    <property type="match status" value="1"/>
</dbReference>